<evidence type="ECO:0000256" key="3">
    <source>
        <dbReference type="SAM" id="MobiDB-lite"/>
    </source>
</evidence>
<dbReference type="InParanoid" id="A0A2K3CRH8"/>
<feature type="compositionally biased region" description="Pro residues" evidence="3">
    <location>
        <begin position="1563"/>
        <end position="1584"/>
    </location>
</feature>
<dbReference type="Gene3D" id="3.80.10.10">
    <property type="entry name" value="Ribonuclease Inhibitor"/>
    <property type="match status" value="2"/>
</dbReference>
<feature type="compositionally biased region" description="Low complexity" evidence="3">
    <location>
        <begin position="884"/>
        <end position="901"/>
    </location>
</feature>
<dbReference type="GO" id="GO:0005930">
    <property type="term" value="C:axoneme"/>
    <property type="evidence" value="ECO:0007669"/>
    <property type="project" value="UniProtKB-SubCell"/>
</dbReference>
<dbReference type="InterPro" id="IPR051848">
    <property type="entry name" value="PGIP"/>
</dbReference>
<dbReference type="EMBL" id="CM008978">
    <property type="protein sequence ID" value="PNW70886.1"/>
    <property type="molecule type" value="Genomic_DNA"/>
</dbReference>
<feature type="region of interest" description="Disordered" evidence="3">
    <location>
        <begin position="1563"/>
        <end position="1606"/>
    </location>
</feature>
<evidence type="ECO:0000256" key="1">
    <source>
        <dbReference type="ARBA" id="ARBA00004196"/>
    </source>
</evidence>
<proteinExistence type="predicted"/>
<dbReference type="STRING" id="3055.A0A2K3CRH8"/>
<feature type="compositionally biased region" description="Pro residues" evidence="3">
    <location>
        <begin position="422"/>
        <end position="746"/>
    </location>
</feature>
<feature type="compositionally biased region" description="Low complexity" evidence="3">
    <location>
        <begin position="1585"/>
        <end position="1597"/>
    </location>
</feature>
<feature type="region of interest" description="Disordered" evidence="3">
    <location>
        <begin position="422"/>
        <end position="764"/>
    </location>
</feature>
<feature type="compositionally biased region" description="Pro residues" evidence="3">
    <location>
        <begin position="753"/>
        <end position="763"/>
    </location>
</feature>
<evidence type="ECO:0008006" key="6">
    <source>
        <dbReference type="Google" id="ProtNLM"/>
    </source>
</evidence>
<feature type="region of interest" description="Disordered" evidence="3">
    <location>
        <begin position="1418"/>
        <end position="1444"/>
    </location>
</feature>
<dbReference type="ExpressionAtlas" id="A0A2K3CRH8">
    <property type="expression patterns" value="baseline and differential"/>
</dbReference>
<evidence type="ECO:0000256" key="2">
    <source>
        <dbReference type="ARBA" id="ARBA00004430"/>
    </source>
</evidence>
<dbReference type="RefSeq" id="XP_042915036.1">
    <property type="nucleotide sequence ID" value="XM_043072576.1"/>
</dbReference>
<dbReference type="PANTHER" id="PTHR48059">
    <property type="entry name" value="POLYGALACTURONASE INHIBITOR 1"/>
    <property type="match status" value="1"/>
</dbReference>
<feature type="region of interest" description="Disordered" evidence="3">
    <location>
        <begin position="884"/>
        <end position="903"/>
    </location>
</feature>
<gene>
    <name evidence="4" type="ORF">CHLRE_17g737400v5</name>
</gene>
<sequence>MQAGDTQATAILRSAPVGGLFSSADSLCATDIASTWFNTSSACDAFWYGVQCQSTAAGFVVVSLELPGCFPSGGAFSTVAPPAALAQLTTLTKLDLSNNKATLDGTGLPLAYSALSNLVQLNLSYSNLQGGPVPSAFHPEWSQLTGIQSGWIDLSSNRYLGGNVPDSWSALAGVENINVANTGACGTPNAAVAAGLSPASSPLPTRCERVDFRKVLEVDLKPVLNNATSAGSKCDLNTDWDSTRTIDTWTGVTAVPLTTSGVDIFEITALSIADCWANNGQPFSSALPTNLTPLSSLTSLQYIGNKGEGSLDGIPALTALRFLDLHDNTFSGSLPANMTDLVALTELRLNINSFTGGAPSSWSAFAIIQKIDLSSNQLLTGPLPASWSALNDTLTFLNVSGTALCGDAPGLSSVLATIPPNCPSPPSPPAPPPSPPGPPIPVPVPTNTPPRPPSPAPPSPAPPSPEPPSPAPPSPEPPSPEPPSPVPPSPVPPSPEPPSPAPPSPEPPSPAPPSPPSPEPPSPVPPNPEPPSPAPPSPVPPSPASTSPPSPEPPSPVPPSPEPPSPGPPSPQPPSPAPFTLAPPSPAPVPVNAPSSPSPAPPSPTPPSPTPPSPQPPSPSPPLSPSLAPPSPIPPPPLLVLAPPPSPAVLAFPPPPPPPPPPSPPAPPPPPSQPPSPAPPVPPSALSPSPPSLVPPLLPAPSPSTSSPPPSPNPAPLPPLPSPPNPLPPGPSPPDPLPPSPLPPSPVTSTQRPPSPPNPPSPPGIFLNGWEIVFTPTFCDGHASDKSFTALSSDLLDQYGRVTAITYVYDSKAGGIVVAVKLVFGTGPSTHVETVAGSLYDPGSPTLSETTASLVSASGSALDSVSVCCSDTGAVAQLTATFTDGSTSSTGPCPSTGGAAAARHRRRTLLQGGAGGGGSAGVPGGMVVGGLRGGAGAGFGSMGFALAVRRGFPPPITSPPPPVTPPPGLRLPPPPVPPPSPAAPPAPSRPTIPPRPPSPPPPPPFPPSPPPPDLAIPLPPPIPPSPPSPTRAAVAAAFMFYVKVDYPQVTANVPPTLPNRVPVATLVLTGPALPVVRSPTDDPIVATSRYGHGRIAVFGGEKLITGCCKPKAKPGRPTSDPGTDQLIVNIATWAAWYGTKVGKALIRVADIKFLPMAKYVVAQRPDSFQTAKSARMNFVLPLATFLKGGHQKCDVYVIGSYDARYLQTKVSGFLRDFVFKGKGIIVVGPDVMPTIFYLGTGTASRRRSLFESLELPLGREAASGSQLWNAEDEPLVQEEGSGMDARVVVNSGGRTLLQATAAGAASAAAARIGAPQFNSSLIPVNLVSGPMGLLITGYVSDPGGNLTVTSPSELQNAELAASQYVEYLQGQIRLSVPDLKIVLNTITRARASVPRSGAASSPRFWDLVDASDKLATSAPALPPLFDDPPPPPVFRAPPPPKPPLPPSPAFLPPLTSYVGCFFDNAQARALAIQLLVGQPTSVTRCLDAVPPEALTNRTAAITFLAMQRTACFGASQLSAAFVAAQLPDGTCSQPCPLVAQQFCGGSASGTRVAVSVYRILSPAPPAGRPPRPSPPLPSPAPANRPQPLAAAPAAKPGTAPPPAARG</sequence>
<dbReference type="SUPFAM" id="SSF52058">
    <property type="entry name" value="L domain-like"/>
    <property type="match status" value="1"/>
</dbReference>
<dbReference type="PANTHER" id="PTHR48059:SF30">
    <property type="entry name" value="OS06G0587000 PROTEIN"/>
    <property type="match status" value="1"/>
</dbReference>
<feature type="compositionally biased region" description="Pro residues" evidence="3">
    <location>
        <begin position="1420"/>
        <end position="1444"/>
    </location>
</feature>
<dbReference type="Proteomes" id="UP000006906">
    <property type="component" value="Chromosome 17"/>
</dbReference>
<accession>A0A2K3CRH8</accession>
<evidence type="ECO:0000313" key="4">
    <source>
        <dbReference type="EMBL" id="PNW70886.1"/>
    </source>
</evidence>
<dbReference type="InterPro" id="IPR032675">
    <property type="entry name" value="LRR_dom_sf"/>
</dbReference>
<organism evidence="4 5">
    <name type="scientific">Chlamydomonas reinhardtii</name>
    <name type="common">Chlamydomonas smithii</name>
    <dbReference type="NCBI Taxonomy" id="3055"/>
    <lineage>
        <taxon>Eukaryota</taxon>
        <taxon>Viridiplantae</taxon>
        <taxon>Chlorophyta</taxon>
        <taxon>core chlorophytes</taxon>
        <taxon>Chlorophyceae</taxon>
        <taxon>CS clade</taxon>
        <taxon>Chlamydomonadales</taxon>
        <taxon>Chlamydomonadaceae</taxon>
        <taxon>Chlamydomonas</taxon>
    </lineage>
</organism>
<dbReference type="KEGG" id="cre:CHLRE_17g737400v5"/>
<protein>
    <recommendedName>
        <fullName evidence="6">Leucine-rich repeat-containing N-terminal plant-type domain-containing protein</fullName>
    </recommendedName>
</protein>
<reference evidence="4 5" key="1">
    <citation type="journal article" date="2007" name="Science">
        <title>The Chlamydomonas genome reveals the evolution of key animal and plant functions.</title>
        <authorList>
            <person name="Merchant S.S."/>
            <person name="Prochnik S.E."/>
            <person name="Vallon O."/>
            <person name="Harris E.H."/>
            <person name="Karpowicz S.J."/>
            <person name="Witman G.B."/>
            <person name="Terry A."/>
            <person name="Salamov A."/>
            <person name="Fritz-Laylin L.K."/>
            <person name="Marechal-Drouard L."/>
            <person name="Marshall W.F."/>
            <person name="Qu L.H."/>
            <person name="Nelson D.R."/>
            <person name="Sanderfoot A.A."/>
            <person name="Spalding M.H."/>
            <person name="Kapitonov V.V."/>
            <person name="Ren Q."/>
            <person name="Ferris P."/>
            <person name="Lindquist E."/>
            <person name="Shapiro H."/>
            <person name="Lucas S.M."/>
            <person name="Grimwood J."/>
            <person name="Schmutz J."/>
            <person name="Cardol P."/>
            <person name="Cerutti H."/>
            <person name="Chanfreau G."/>
            <person name="Chen C.L."/>
            <person name="Cognat V."/>
            <person name="Croft M.T."/>
            <person name="Dent R."/>
            <person name="Dutcher S."/>
            <person name="Fernandez E."/>
            <person name="Fukuzawa H."/>
            <person name="Gonzalez-Ballester D."/>
            <person name="Gonzalez-Halphen D."/>
            <person name="Hallmann A."/>
            <person name="Hanikenne M."/>
            <person name="Hippler M."/>
            <person name="Inwood W."/>
            <person name="Jabbari K."/>
            <person name="Kalanon M."/>
            <person name="Kuras R."/>
            <person name="Lefebvre P.A."/>
            <person name="Lemaire S.D."/>
            <person name="Lobanov A.V."/>
            <person name="Lohr M."/>
            <person name="Manuell A."/>
            <person name="Meier I."/>
            <person name="Mets L."/>
            <person name="Mittag M."/>
            <person name="Mittelmeier T."/>
            <person name="Moroney J.V."/>
            <person name="Moseley J."/>
            <person name="Napoli C."/>
            <person name="Nedelcu A.M."/>
            <person name="Niyogi K."/>
            <person name="Novoselov S.V."/>
            <person name="Paulsen I.T."/>
            <person name="Pazour G."/>
            <person name="Purton S."/>
            <person name="Ral J.P."/>
            <person name="Riano-Pachon D.M."/>
            <person name="Riekhof W."/>
            <person name="Rymarquis L."/>
            <person name="Schroda M."/>
            <person name="Stern D."/>
            <person name="Umen J."/>
            <person name="Willows R."/>
            <person name="Wilson N."/>
            <person name="Zimmer S.L."/>
            <person name="Allmer J."/>
            <person name="Balk J."/>
            <person name="Bisova K."/>
            <person name="Chen C.J."/>
            <person name="Elias M."/>
            <person name="Gendler K."/>
            <person name="Hauser C."/>
            <person name="Lamb M.R."/>
            <person name="Ledford H."/>
            <person name="Long J.C."/>
            <person name="Minagawa J."/>
            <person name="Page M.D."/>
            <person name="Pan J."/>
            <person name="Pootakham W."/>
            <person name="Roje S."/>
            <person name="Rose A."/>
            <person name="Stahlberg E."/>
            <person name="Terauchi A.M."/>
            <person name="Yang P."/>
            <person name="Ball S."/>
            <person name="Bowler C."/>
            <person name="Dieckmann C.L."/>
            <person name="Gladyshev V.N."/>
            <person name="Green P."/>
            <person name="Jorgensen R."/>
            <person name="Mayfield S."/>
            <person name="Mueller-Roeber B."/>
            <person name="Rajamani S."/>
            <person name="Sayre R.T."/>
            <person name="Brokstein P."/>
            <person name="Dubchak I."/>
            <person name="Goodstein D."/>
            <person name="Hornick L."/>
            <person name="Huang Y.W."/>
            <person name="Jhaveri J."/>
            <person name="Luo Y."/>
            <person name="Martinez D."/>
            <person name="Ngau W.C."/>
            <person name="Otillar B."/>
            <person name="Poliakov A."/>
            <person name="Porter A."/>
            <person name="Szajkowski L."/>
            <person name="Werner G."/>
            <person name="Zhou K."/>
            <person name="Grigoriev I.V."/>
            <person name="Rokhsar D.S."/>
            <person name="Grossman A.R."/>
        </authorList>
    </citation>
    <scope>NUCLEOTIDE SEQUENCE [LARGE SCALE GENOMIC DNA]</scope>
    <source>
        <strain evidence="5">CC-503</strain>
    </source>
</reference>
<dbReference type="Gramene" id="PNW70886">
    <property type="protein sequence ID" value="PNW70886"/>
    <property type="gene ID" value="CHLRE_17g737400v5"/>
</dbReference>
<keyword evidence="5" id="KW-1185">Reference proteome</keyword>
<dbReference type="OrthoDB" id="546857at2759"/>
<dbReference type="GeneID" id="5725133"/>
<name>A0A2K3CRH8_CHLRE</name>
<evidence type="ECO:0000313" key="5">
    <source>
        <dbReference type="Proteomes" id="UP000006906"/>
    </source>
</evidence>
<feature type="region of interest" description="Disordered" evidence="3">
    <location>
        <begin position="955"/>
        <end position="1029"/>
    </location>
</feature>
<comment type="subcellular location">
    <subcellularLocation>
        <location evidence="1">Cell envelope</location>
    </subcellularLocation>
    <subcellularLocation>
        <location evidence="2">Cytoplasm</location>
        <location evidence="2">Cytoskeleton</location>
        <location evidence="2">Cilium axoneme</location>
    </subcellularLocation>
</comment>